<evidence type="ECO:0000256" key="1">
    <source>
        <dbReference type="SAM" id="MobiDB-lite"/>
    </source>
</evidence>
<evidence type="ECO:0000313" key="3">
    <source>
        <dbReference type="Proteomes" id="UP000762676"/>
    </source>
</evidence>
<dbReference type="EMBL" id="BMAT01007143">
    <property type="protein sequence ID" value="GFR58458.1"/>
    <property type="molecule type" value="Genomic_DNA"/>
</dbReference>
<sequence>NKSNNSIPDNGRIENLEEGAKVDQLAALYSGGGTGLSPVHGFFSPVRANLSQSMESTGGGRTSTGQSNISSFLAKVLGSTENSLNRDASHHSPHKATEENSDRLQHFTPRIHGRSMEVRCTQAVTVARMFGTAKANIKIKRF</sequence>
<feature type="region of interest" description="Disordered" evidence="1">
    <location>
        <begin position="80"/>
        <end position="103"/>
    </location>
</feature>
<dbReference type="Proteomes" id="UP000762676">
    <property type="component" value="Unassembled WGS sequence"/>
</dbReference>
<feature type="non-terminal residue" evidence="2">
    <location>
        <position position="1"/>
    </location>
</feature>
<evidence type="ECO:0000313" key="2">
    <source>
        <dbReference type="EMBL" id="GFR58458.1"/>
    </source>
</evidence>
<comment type="caution">
    <text evidence="2">The sequence shown here is derived from an EMBL/GenBank/DDBJ whole genome shotgun (WGS) entry which is preliminary data.</text>
</comment>
<reference evidence="2 3" key="1">
    <citation type="journal article" date="2021" name="Elife">
        <title>Chloroplast acquisition without the gene transfer in kleptoplastic sea slugs, Plakobranchus ocellatus.</title>
        <authorList>
            <person name="Maeda T."/>
            <person name="Takahashi S."/>
            <person name="Yoshida T."/>
            <person name="Shimamura S."/>
            <person name="Takaki Y."/>
            <person name="Nagai Y."/>
            <person name="Toyoda A."/>
            <person name="Suzuki Y."/>
            <person name="Arimoto A."/>
            <person name="Ishii H."/>
            <person name="Satoh N."/>
            <person name="Nishiyama T."/>
            <person name="Hasebe M."/>
            <person name="Maruyama T."/>
            <person name="Minagawa J."/>
            <person name="Obokata J."/>
            <person name="Shigenobu S."/>
        </authorList>
    </citation>
    <scope>NUCLEOTIDE SEQUENCE [LARGE SCALE GENOMIC DNA]</scope>
</reference>
<organism evidence="2 3">
    <name type="scientific">Elysia marginata</name>
    <dbReference type="NCBI Taxonomy" id="1093978"/>
    <lineage>
        <taxon>Eukaryota</taxon>
        <taxon>Metazoa</taxon>
        <taxon>Spiralia</taxon>
        <taxon>Lophotrochozoa</taxon>
        <taxon>Mollusca</taxon>
        <taxon>Gastropoda</taxon>
        <taxon>Heterobranchia</taxon>
        <taxon>Euthyneura</taxon>
        <taxon>Panpulmonata</taxon>
        <taxon>Sacoglossa</taxon>
        <taxon>Placobranchoidea</taxon>
        <taxon>Plakobranchidae</taxon>
        <taxon>Elysia</taxon>
    </lineage>
</organism>
<feature type="compositionally biased region" description="Basic and acidic residues" evidence="1">
    <location>
        <begin position="87"/>
        <end position="103"/>
    </location>
</feature>
<dbReference type="AlphaFoldDB" id="A0AAV4ED43"/>
<name>A0AAV4ED43_9GAST</name>
<accession>A0AAV4ED43</accession>
<protein>
    <submittedName>
        <fullName evidence="2">Uncharacterized protein</fullName>
    </submittedName>
</protein>
<keyword evidence="3" id="KW-1185">Reference proteome</keyword>
<gene>
    <name evidence="2" type="ORF">ElyMa_003482400</name>
</gene>
<proteinExistence type="predicted"/>